<evidence type="ECO:0008006" key="4">
    <source>
        <dbReference type="Google" id="ProtNLM"/>
    </source>
</evidence>
<evidence type="ECO:0000313" key="2">
    <source>
        <dbReference type="EMBL" id="KYZ76514.1"/>
    </source>
</evidence>
<dbReference type="STRING" id="1794912.AXX12_08765"/>
<dbReference type="Proteomes" id="UP000076268">
    <property type="component" value="Unassembled WGS sequence"/>
</dbReference>
<accession>A0A154BR85</accession>
<keyword evidence="1" id="KW-1133">Transmembrane helix</keyword>
<gene>
    <name evidence="2" type="ORF">AXX12_08765</name>
</gene>
<dbReference type="Pfam" id="PF18949">
    <property type="entry name" value="DUF5693"/>
    <property type="match status" value="1"/>
</dbReference>
<feature type="transmembrane region" description="Helical" evidence="1">
    <location>
        <begin position="9"/>
        <end position="26"/>
    </location>
</feature>
<proteinExistence type="predicted"/>
<evidence type="ECO:0000256" key="1">
    <source>
        <dbReference type="SAM" id="Phobius"/>
    </source>
</evidence>
<protein>
    <recommendedName>
        <fullName evidence="4">Beta-carotene 15,15'-monooxygenase</fullName>
    </recommendedName>
</protein>
<feature type="transmembrane region" description="Helical" evidence="1">
    <location>
        <begin position="393"/>
        <end position="412"/>
    </location>
</feature>
<feature type="transmembrane region" description="Helical" evidence="1">
    <location>
        <begin position="418"/>
        <end position="436"/>
    </location>
</feature>
<comment type="caution">
    <text evidence="2">The sequence shown here is derived from an EMBL/GenBank/DDBJ whole genome shotgun (WGS) entry which is preliminary data.</text>
</comment>
<keyword evidence="1" id="KW-0472">Membrane</keyword>
<dbReference type="EMBL" id="LSGP01000017">
    <property type="protein sequence ID" value="KYZ76514.1"/>
    <property type="molecule type" value="Genomic_DNA"/>
</dbReference>
<keyword evidence="1" id="KW-0812">Transmembrane</keyword>
<feature type="transmembrane region" description="Helical" evidence="1">
    <location>
        <begin position="593"/>
        <end position="608"/>
    </location>
</feature>
<keyword evidence="3" id="KW-1185">Reference proteome</keyword>
<sequence>MAYFRYNRILLFFIALGLIASLVIVWQRHKVETSNSTVELVMDYEDISELAQIEGTDRTGLFKQFREAGITTLAVYDVTLEKLHKSGQVSVIAGSDLLSQSRTGLIDDSLWRKWLAAGQIAPEFVYVAGANTAEFNEVRTDLLRRFAGRVTELGGGSLPVLAIKGNYEKLIKVDLGISSAEVKETAAQGFYVIPRPVNYTQVQSDDIRAFFSRIQGVNAVSAVIFSGKEALGYPQLTEQTLAGIKQQNLTIGLIEHPVQLQFYPQAGLLPLVPENNFKVARVYSIPKDEQPKLLLEAATNRWALSDQERNIRINLMRNYDKPDPGKTLIETNLQYVKATKKAIEAKGYSIGKAGVFAPYFPAPWLLALAAAGVIAAGTLFLTQIYPLSRQIQYGIFVVLSLIFVAPILAGGGTLVRQIAGLGAAVLFPVLAMTWQLDRWRHAPQEGECWIKRVLRDGVGGLVLAFLVSLMGGLYLAALLADVRFLLEMEIFRGVKLTFILPLMLVAIVYLTRFNLFEPQDDRDAGRIIRQVINLLNYPVSIKVLMLFGVGALGAWIFIGRSGHTAGVPVPTFEIKLRAFLEQVMYARPREKEFMIGHPAFLLAAMAAARQWPRLLHFLLVIAATIGQSTLVETFAHLRTPVLMSLIRGIDGLWLGALVGIVLIVAVHFLACLSSTLMRRAFHE</sequence>
<feature type="transmembrane region" description="Helical" evidence="1">
    <location>
        <begin position="651"/>
        <end position="672"/>
    </location>
</feature>
<reference evidence="2 3" key="1">
    <citation type="submission" date="2016-02" db="EMBL/GenBank/DDBJ databases">
        <title>Anaerosporomusa subterraneum gen. nov., sp. nov., a spore-forming obligate anaerobe isolated from saprolite.</title>
        <authorList>
            <person name="Choi J.K."/>
            <person name="Shah M."/>
            <person name="Yee N."/>
        </authorList>
    </citation>
    <scope>NUCLEOTIDE SEQUENCE [LARGE SCALE GENOMIC DNA]</scope>
    <source>
        <strain evidence="2 3">RU4</strain>
    </source>
</reference>
<feature type="transmembrane region" description="Helical" evidence="1">
    <location>
        <begin position="496"/>
        <end position="515"/>
    </location>
</feature>
<dbReference type="AlphaFoldDB" id="A0A154BR85"/>
<evidence type="ECO:0000313" key="3">
    <source>
        <dbReference type="Proteomes" id="UP000076268"/>
    </source>
</evidence>
<feature type="transmembrane region" description="Helical" evidence="1">
    <location>
        <begin position="362"/>
        <end position="381"/>
    </location>
</feature>
<dbReference type="RefSeq" id="WP_066242117.1">
    <property type="nucleotide sequence ID" value="NZ_LSGP01000017.1"/>
</dbReference>
<feature type="transmembrane region" description="Helical" evidence="1">
    <location>
        <begin position="535"/>
        <end position="558"/>
    </location>
</feature>
<feature type="transmembrane region" description="Helical" evidence="1">
    <location>
        <begin position="457"/>
        <end position="476"/>
    </location>
</feature>
<dbReference type="OrthoDB" id="3805529at2"/>
<organism evidence="2 3">
    <name type="scientific">Anaerosporomusa subterranea</name>
    <dbReference type="NCBI Taxonomy" id="1794912"/>
    <lineage>
        <taxon>Bacteria</taxon>
        <taxon>Bacillati</taxon>
        <taxon>Bacillota</taxon>
        <taxon>Negativicutes</taxon>
        <taxon>Acetonemataceae</taxon>
        <taxon>Anaerosporomusa</taxon>
    </lineage>
</organism>
<feature type="transmembrane region" description="Helical" evidence="1">
    <location>
        <begin position="615"/>
        <end position="631"/>
    </location>
</feature>
<dbReference type="InterPro" id="IPR043748">
    <property type="entry name" value="DUF5693"/>
</dbReference>
<name>A0A154BR85_ANASB</name>